<dbReference type="InterPro" id="IPR014729">
    <property type="entry name" value="Rossmann-like_a/b/a_fold"/>
</dbReference>
<keyword evidence="4 11" id="KW-0662">Pyridine nucleotide biosynthesis</keyword>
<name>A0A7T5R0T4_9BACT</name>
<evidence type="ECO:0000259" key="12">
    <source>
        <dbReference type="Pfam" id="PF01467"/>
    </source>
</evidence>
<keyword evidence="6 11" id="KW-0548">Nucleotidyltransferase</keyword>
<evidence type="ECO:0000256" key="3">
    <source>
        <dbReference type="ARBA" id="ARBA00009014"/>
    </source>
</evidence>
<dbReference type="HAMAP" id="MF_00244">
    <property type="entry name" value="NaMN_adenylyltr"/>
    <property type="match status" value="1"/>
</dbReference>
<dbReference type="Gene3D" id="3.40.50.620">
    <property type="entry name" value="HUPs"/>
    <property type="match status" value="1"/>
</dbReference>
<dbReference type="UniPathway" id="UPA00253">
    <property type="reaction ID" value="UER00332"/>
</dbReference>
<accession>A0A7T5R0T4</accession>
<organism evidence="13 14">
    <name type="scientific">Micavibrio aeruginosavorus</name>
    <dbReference type="NCBI Taxonomy" id="349221"/>
    <lineage>
        <taxon>Bacteria</taxon>
        <taxon>Pseudomonadati</taxon>
        <taxon>Bdellovibrionota</taxon>
        <taxon>Bdellovibrionia</taxon>
        <taxon>Bdellovibrionales</taxon>
        <taxon>Pseudobdellovibrionaceae</taxon>
        <taxon>Micavibrio</taxon>
    </lineage>
</organism>
<evidence type="ECO:0000256" key="1">
    <source>
        <dbReference type="ARBA" id="ARBA00002324"/>
    </source>
</evidence>
<evidence type="ECO:0000256" key="8">
    <source>
        <dbReference type="ARBA" id="ARBA00022840"/>
    </source>
</evidence>
<dbReference type="NCBIfam" id="TIGR00482">
    <property type="entry name" value="nicotinate (nicotinamide) nucleotide adenylyltransferase"/>
    <property type="match status" value="1"/>
</dbReference>
<dbReference type="PANTHER" id="PTHR39321">
    <property type="entry name" value="NICOTINATE-NUCLEOTIDE ADENYLYLTRANSFERASE-RELATED"/>
    <property type="match status" value="1"/>
</dbReference>
<dbReference type="InterPro" id="IPR005248">
    <property type="entry name" value="NadD/NMNAT"/>
</dbReference>
<keyword evidence="5 11" id="KW-0808">Transferase</keyword>
<comment type="similarity">
    <text evidence="3 11">Belongs to the NadD family.</text>
</comment>
<keyword evidence="8 11" id="KW-0067">ATP-binding</keyword>
<sequence length="217" mass="24818">MIASPWEAVLLKTPIHVLQASLWHQSRVGLLGGSFNPPHRGHIHISRWALRMLHLDAVWWMVTPGNPLKDPATYKPLPERLQMAQDCLTDDPRLLATDIERALGTARSYDSLQALTRHFPQTSFAFLLGMDSALSFHRWYRWRDIPHLVPLAVFGRPPAVQIVKSCPLRRSQQYKHDMLSQAEFVDLAPSRCYWLHGGPLEDVSSTKIRKSFENNAL</sequence>
<dbReference type="EMBL" id="CP066681">
    <property type="protein sequence ID" value="QQG35445.1"/>
    <property type="molecule type" value="Genomic_DNA"/>
</dbReference>
<evidence type="ECO:0000313" key="14">
    <source>
        <dbReference type="Proteomes" id="UP000595362"/>
    </source>
</evidence>
<protein>
    <recommendedName>
        <fullName evidence="11">Probable nicotinate-nucleotide adenylyltransferase</fullName>
        <ecNumber evidence="11">2.7.7.18</ecNumber>
    </recommendedName>
    <alternativeName>
        <fullName evidence="11">Deamido-NAD(+) diphosphorylase</fullName>
    </alternativeName>
    <alternativeName>
        <fullName evidence="11">Deamido-NAD(+) pyrophosphorylase</fullName>
    </alternativeName>
    <alternativeName>
        <fullName evidence="11">Nicotinate mononucleotide adenylyltransferase</fullName>
        <shortName evidence="11">NaMN adenylyltransferase</shortName>
    </alternativeName>
</protein>
<dbReference type="Pfam" id="PF01467">
    <property type="entry name" value="CTP_transf_like"/>
    <property type="match status" value="1"/>
</dbReference>
<keyword evidence="9 11" id="KW-0520">NAD</keyword>
<dbReference type="Proteomes" id="UP000595362">
    <property type="component" value="Chromosome"/>
</dbReference>
<evidence type="ECO:0000256" key="9">
    <source>
        <dbReference type="ARBA" id="ARBA00023027"/>
    </source>
</evidence>
<dbReference type="GO" id="GO:0004515">
    <property type="term" value="F:nicotinate-nucleotide adenylyltransferase activity"/>
    <property type="evidence" value="ECO:0007669"/>
    <property type="project" value="UniProtKB-UniRule"/>
</dbReference>
<evidence type="ECO:0000256" key="4">
    <source>
        <dbReference type="ARBA" id="ARBA00022642"/>
    </source>
</evidence>
<proteinExistence type="inferred from homology"/>
<comment type="function">
    <text evidence="1 11">Catalyzes the reversible adenylation of nicotinate mononucleotide (NaMN) to nicotinic acid adenine dinucleotide (NaAD).</text>
</comment>
<dbReference type="CDD" id="cd02165">
    <property type="entry name" value="NMNAT"/>
    <property type="match status" value="1"/>
</dbReference>
<dbReference type="PANTHER" id="PTHR39321:SF3">
    <property type="entry name" value="PHOSPHOPANTETHEINE ADENYLYLTRANSFERASE"/>
    <property type="match status" value="1"/>
</dbReference>
<dbReference type="AlphaFoldDB" id="A0A7T5R0T4"/>
<dbReference type="GO" id="GO:0009435">
    <property type="term" value="P:NAD+ biosynthetic process"/>
    <property type="evidence" value="ECO:0007669"/>
    <property type="project" value="UniProtKB-UniRule"/>
</dbReference>
<keyword evidence="7 11" id="KW-0547">Nucleotide-binding</keyword>
<evidence type="ECO:0000256" key="5">
    <source>
        <dbReference type="ARBA" id="ARBA00022679"/>
    </source>
</evidence>
<dbReference type="InterPro" id="IPR004821">
    <property type="entry name" value="Cyt_trans-like"/>
</dbReference>
<dbReference type="SUPFAM" id="SSF52374">
    <property type="entry name" value="Nucleotidylyl transferase"/>
    <property type="match status" value="1"/>
</dbReference>
<dbReference type="EC" id="2.7.7.18" evidence="11"/>
<evidence type="ECO:0000256" key="11">
    <source>
        <dbReference type="HAMAP-Rule" id="MF_00244"/>
    </source>
</evidence>
<feature type="domain" description="Cytidyltransferase-like" evidence="12">
    <location>
        <begin position="30"/>
        <end position="210"/>
    </location>
</feature>
<evidence type="ECO:0000313" key="13">
    <source>
        <dbReference type="EMBL" id="QQG35445.1"/>
    </source>
</evidence>
<comment type="catalytic activity">
    <reaction evidence="10 11">
        <text>nicotinate beta-D-ribonucleotide + ATP + H(+) = deamido-NAD(+) + diphosphate</text>
        <dbReference type="Rhea" id="RHEA:22860"/>
        <dbReference type="ChEBI" id="CHEBI:15378"/>
        <dbReference type="ChEBI" id="CHEBI:30616"/>
        <dbReference type="ChEBI" id="CHEBI:33019"/>
        <dbReference type="ChEBI" id="CHEBI:57502"/>
        <dbReference type="ChEBI" id="CHEBI:58437"/>
        <dbReference type="EC" id="2.7.7.18"/>
    </reaction>
</comment>
<reference evidence="13 14" key="1">
    <citation type="submission" date="2020-07" db="EMBL/GenBank/DDBJ databases">
        <title>Huge and variable diversity of episymbiotic CPR bacteria and DPANN archaea in groundwater ecosystems.</title>
        <authorList>
            <person name="He C.Y."/>
            <person name="Keren R."/>
            <person name="Whittaker M."/>
            <person name="Farag I.F."/>
            <person name="Doudna J."/>
            <person name="Cate J.H.D."/>
            <person name="Banfield J.F."/>
        </authorList>
    </citation>
    <scope>NUCLEOTIDE SEQUENCE [LARGE SCALE GENOMIC DNA]</scope>
    <source>
        <strain evidence="13">NC_groundwater_70_Ag_B-0.1um_54_66</strain>
    </source>
</reference>
<comment type="pathway">
    <text evidence="2 11">Cofactor biosynthesis; NAD(+) biosynthesis; deamido-NAD(+) from nicotinate D-ribonucleotide: step 1/1.</text>
</comment>
<dbReference type="GO" id="GO:0005524">
    <property type="term" value="F:ATP binding"/>
    <property type="evidence" value="ECO:0007669"/>
    <property type="project" value="UniProtKB-KW"/>
</dbReference>
<gene>
    <name evidence="11 13" type="primary">nadD</name>
    <name evidence="13" type="ORF">HYS17_07815</name>
</gene>
<evidence type="ECO:0000256" key="2">
    <source>
        <dbReference type="ARBA" id="ARBA00005019"/>
    </source>
</evidence>
<dbReference type="NCBIfam" id="TIGR00125">
    <property type="entry name" value="cyt_tran_rel"/>
    <property type="match status" value="1"/>
</dbReference>
<evidence type="ECO:0000256" key="6">
    <source>
        <dbReference type="ARBA" id="ARBA00022695"/>
    </source>
</evidence>
<evidence type="ECO:0000256" key="10">
    <source>
        <dbReference type="ARBA" id="ARBA00048721"/>
    </source>
</evidence>
<evidence type="ECO:0000256" key="7">
    <source>
        <dbReference type="ARBA" id="ARBA00022741"/>
    </source>
</evidence>